<gene>
    <name evidence="1" type="ORF">J2S90_000083</name>
    <name evidence="2" type="ORF">J2S93_001620</name>
</gene>
<dbReference type="EMBL" id="JAUSTF010000002">
    <property type="protein sequence ID" value="MDQ0180204.1"/>
    <property type="molecule type" value="Genomic_DNA"/>
</dbReference>
<keyword evidence="3" id="KW-1185">Reference proteome</keyword>
<evidence type="ECO:0000313" key="2">
    <source>
        <dbReference type="EMBL" id="MDQ0180204.1"/>
    </source>
</evidence>
<comment type="caution">
    <text evidence="1">The sequence shown here is derived from an EMBL/GenBank/DDBJ whole genome shotgun (WGS) entry which is preliminary data.</text>
</comment>
<evidence type="ECO:0000313" key="4">
    <source>
        <dbReference type="Proteomes" id="UP001242995"/>
    </source>
</evidence>
<reference evidence="1 3" key="1">
    <citation type="submission" date="2023-07" db="EMBL/GenBank/DDBJ databases">
        <title>Sorghum-associated microbial communities from plants grown in Nebraska, USA.</title>
        <authorList>
            <person name="Schachtman D."/>
        </authorList>
    </citation>
    <scope>NUCLEOTIDE SEQUENCE</scope>
    <source>
        <strain evidence="1">DS1006</strain>
        <strain evidence="2 3">DS1016</strain>
    </source>
</reference>
<accession>A0AAW8D5I9</accession>
<name>A0AAW8D5I9_9MICC</name>
<proteinExistence type="predicted"/>
<dbReference type="Proteomes" id="UP001242995">
    <property type="component" value="Unassembled WGS sequence"/>
</dbReference>
<evidence type="ECO:0000313" key="1">
    <source>
        <dbReference type="EMBL" id="MDP9903143.1"/>
    </source>
</evidence>
<dbReference type="Proteomes" id="UP001230951">
    <property type="component" value="Unassembled WGS sequence"/>
</dbReference>
<organism evidence="1 4">
    <name type="scientific">Arthrobacter bambusae</name>
    <dbReference type="NCBI Taxonomy" id="1338426"/>
    <lineage>
        <taxon>Bacteria</taxon>
        <taxon>Bacillati</taxon>
        <taxon>Actinomycetota</taxon>
        <taxon>Actinomycetes</taxon>
        <taxon>Micrococcales</taxon>
        <taxon>Micrococcaceae</taxon>
        <taxon>Arthrobacter</taxon>
    </lineage>
</organism>
<protein>
    <submittedName>
        <fullName evidence="1">Uncharacterized protein</fullName>
    </submittedName>
</protein>
<dbReference type="AlphaFoldDB" id="A0AAW8D5I9"/>
<sequence>MAAAKQITRTVYECEGCHRHVEVAEPWADDYPEGYYFTVRRETAARKHSITNEMFCCSKDCLLTFVTYGISRNAHQFEPIGRKRRPRCY</sequence>
<evidence type="ECO:0000313" key="3">
    <source>
        <dbReference type="Proteomes" id="UP001230951"/>
    </source>
</evidence>
<dbReference type="EMBL" id="JAUSRG010000001">
    <property type="protein sequence ID" value="MDP9903143.1"/>
    <property type="molecule type" value="Genomic_DNA"/>
</dbReference>